<dbReference type="Pfam" id="PF03088">
    <property type="entry name" value="Str_synth"/>
    <property type="match status" value="1"/>
</dbReference>
<name>A0A8X6WY87_9ARAC</name>
<comment type="caution">
    <text evidence="6">The sequence shown here is derived from an EMBL/GenBank/DDBJ whole genome shotgun (WGS) entry which is preliminary data.</text>
</comment>
<keyword evidence="2" id="KW-0597">Phosphoprotein</keyword>
<keyword evidence="4" id="KW-0472">Membrane</keyword>
<dbReference type="SUPFAM" id="SSF63829">
    <property type="entry name" value="Calcium-dependent phosphotriesterase"/>
    <property type="match status" value="1"/>
</dbReference>
<evidence type="ECO:0000256" key="2">
    <source>
        <dbReference type="ARBA" id="ARBA00022553"/>
    </source>
</evidence>
<dbReference type="OrthoDB" id="5307922at2759"/>
<keyword evidence="3" id="KW-0325">Glycoprotein</keyword>
<dbReference type="Pfam" id="PF20067">
    <property type="entry name" value="SSL_N"/>
    <property type="match status" value="1"/>
</dbReference>
<keyword evidence="7" id="KW-1185">Reference proteome</keyword>
<protein>
    <submittedName>
        <fullName evidence="6">Adipocyte plasma membrane-associated protein</fullName>
    </submittedName>
</protein>
<organism evidence="6 7">
    <name type="scientific">Trichonephila inaurata madagascariensis</name>
    <dbReference type="NCBI Taxonomy" id="2747483"/>
    <lineage>
        <taxon>Eukaryota</taxon>
        <taxon>Metazoa</taxon>
        <taxon>Ecdysozoa</taxon>
        <taxon>Arthropoda</taxon>
        <taxon>Chelicerata</taxon>
        <taxon>Arachnida</taxon>
        <taxon>Araneae</taxon>
        <taxon>Araneomorphae</taxon>
        <taxon>Entelegynae</taxon>
        <taxon>Araneoidea</taxon>
        <taxon>Nephilidae</taxon>
        <taxon>Trichonephila</taxon>
        <taxon>Trichonephila inaurata</taxon>
    </lineage>
</organism>
<feature type="domain" description="Strictosidine synthase conserved region" evidence="5">
    <location>
        <begin position="196"/>
        <end position="283"/>
    </location>
</feature>
<proteinExistence type="inferred from homology"/>
<evidence type="ECO:0000256" key="3">
    <source>
        <dbReference type="ARBA" id="ARBA00023180"/>
    </source>
</evidence>
<feature type="transmembrane region" description="Helical" evidence="4">
    <location>
        <begin position="36"/>
        <end position="53"/>
    </location>
</feature>
<dbReference type="InterPro" id="IPR018119">
    <property type="entry name" value="Strictosidine_synth_cons-reg"/>
</dbReference>
<keyword evidence="4" id="KW-1133">Transmembrane helix</keyword>
<comment type="similarity">
    <text evidence="1">Belongs to the strictosidine synthase family.</text>
</comment>
<dbReference type="PANTHER" id="PTHR10426:SF88">
    <property type="entry name" value="ADIPOCYTE PLASMA MEMBRANE-ASSOCIATED PROTEIN HEMOMUCIN-RELATED"/>
    <property type="match status" value="1"/>
</dbReference>
<keyword evidence="4" id="KW-0812">Transmembrane</keyword>
<sequence>MNYFISFVDIFSYTWLTFKQIDRLCVYNCSVFKGVLIMWNFLVVLLAVVFYCLTSDFYKQLSPVSYNVSLPGKFSGALAPNELLDKVEHIHENDLHWPESFASFKGQLYTGLGDGRIVKITDKEIIPVCRTGVTCEGTHEEHICGRPLGLVFNKAGNLYAVDGYLGLFKIDTSTGKKINILPSKTIVEDLPLTFLNSLTFDEKEENLYITQSSTRWNISSVIVSILEHDTSGRLLKYNLKTKKVTVVLKDLAFANGVVLTHDGTALLIAEGSNNKIFKYHIAGPKEGLNEELPIKLPGEPDNIKRSKNGNYWVTVATARTVENPTILDRISDKPLIRSIFLHVHRLSTAPISAVLQFVPYKKVKEIGYELQNARILADIFINYGMIIEFNDKGQIVRSLHSPSGKVSHLSEVFEHNGYLYLGSWRNHYIGRLKM</sequence>
<evidence type="ECO:0000256" key="4">
    <source>
        <dbReference type="SAM" id="Phobius"/>
    </source>
</evidence>
<gene>
    <name evidence="6" type="primary">apmap</name>
    <name evidence="6" type="ORF">TNIN_420191</name>
</gene>
<dbReference type="Gene3D" id="2.120.10.30">
    <property type="entry name" value="TolB, C-terminal domain"/>
    <property type="match status" value="1"/>
</dbReference>
<dbReference type="InterPro" id="IPR011042">
    <property type="entry name" value="6-blade_b-propeller_TolB-like"/>
</dbReference>
<dbReference type="GO" id="GO:0016787">
    <property type="term" value="F:hydrolase activity"/>
    <property type="evidence" value="ECO:0007669"/>
    <property type="project" value="TreeGrafter"/>
</dbReference>
<dbReference type="EMBL" id="BMAV01003028">
    <property type="protein sequence ID" value="GFY42351.1"/>
    <property type="molecule type" value="Genomic_DNA"/>
</dbReference>
<evidence type="ECO:0000313" key="7">
    <source>
        <dbReference type="Proteomes" id="UP000886998"/>
    </source>
</evidence>
<evidence type="ECO:0000256" key="1">
    <source>
        <dbReference type="ARBA" id="ARBA00009191"/>
    </source>
</evidence>
<reference evidence="6" key="1">
    <citation type="submission" date="2020-08" db="EMBL/GenBank/DDBJ databases">
        <title>Multicomponent nature underlies the extraordinary mechanical properties of spider dragline silk.</title>
        <authorList>
            <person name="Kono N."/>
            <person name="Nakamura H."/>
            <person name="Mori M."/>
            <person name="Yoshida Y."/>
            <person name="Ohtoshi R."/>
            <person name="Malay A.D."/>
            <person name="Moran D.A.P."/>
            <person name="Tomita M."/>
            <person name="Numata K."/>
            <person name="Arakawa K."/>
        </authorList>
    </citation>
    <scope>NUCLEOTIDE SEQUENCE</scope>
</reference>
<dbReference type="AlphaFoldDB" id="A0A8X6WY87"/>
<dbReference type="PANTHER" id="PTHR10426">
    <property type="entry name" value="STRICTOSIDINE SYNTHASE-RELATED"/>
    <property type="match status" value="1"/>
</dbReference>
<evidence type="ECO:0000259" key="5">
    <source>
        <dbReference type="Pfam" id="PF03088"/>
    </source>
</evidence>
<evidence type="ECO:0000313" key="6">
    <source>
        <dbReference type="EMBL" id="GFY42351.1"/>
    </source>
</evidence>
<accession>A0A8X6WY87</accession>
<dbReference type="Proteomes" id="UP000886998">
    <property type="component" value="Unassembled WGS sequence"/>
</dbReference>
<dbReference type="GO" id="GO:0012505">
    <property type="term" value="C:endomembrane system"/>
    <property type="evidence" value="ECO:0007669"/>
    <property type="project" value="TreeGrafter"/>
</dbReference>